<dbReference type="RefSeq" id="WP_154283064.1">
    <property type="nucleotide sequence ID" value="NZ_JBHUJQ010000001.1"/>
</dbReference>
<comment type="caution">
    <text evidence="1">The sequence shown here is derived from an EMBL/GenBank/DDBJ whole genome shotgun (WGS) entry which is preliminary data.</text>
</comment>
<dbReference type="OrthoDB" id="9912758at2"/>
<evidence type="ECO:0000313" key="1">
    <source>
        <dbReference type="EMBL" id="MRX78661.1"/>
    </source>
</evidence>
<dbReference type="Proteomes" id="UP000487757">
    <property type="component" value="Unassembled WGS sequence"/>
</dbReference>
<protein>
    <submittedName>
        <fullName evidence="1">Uncharacterized protein</fullName>
    </submittedName>
</protein>
<sequence length="85" mass="9807">MVVLIFATFASRFGGNGWAEKQVNEGVRGIKGAGIILNKTCRCEKNHYLCHPLRKEWIADWKVSEIERQNRDTGLKIKFILFGIW</sequence>
<organism evidence="1 2">
    <name type="scientific">Pedobacter petrophilus</name>
    <dbReference type="NCBI Taxonomy" id="1908241"/>
    <lineage>
        <taxon>Bacteria</taxon>
        <taxon>Pseudomonadati</taxon>
        <taxon>Bacteroidota</taxon>
        <taxon>Sphingobacteriia</taxon>
        <taxon>Sphingobacteriales</taxon>
        <taxon>Sphingobacteriaceae</taxon>
        <taxon>Pedobacter</taxon>
    </lineage>
</organism>
<accession>A0A7K0G4T2</accession>
<name>A0A7K0G4T2_9SPHI</name>
<keyword evidence="2" id="KW-1185">Reference proteome</keyword>
<dbReference type="EMBL" id="WKKH01000065">
    <property type="protein sequence ID" value="MRX78661.1"/>
    <property type="molecule type" value="Genomic_DNA"/>
</dbReference>
<reference evidence="1 2" key="1">
    <citation type="submission" date="2019-11" db="EMBL/GenBank/DDBJ databases">
        <title>Pedobacter petrophilus genome.</title>
        <authorList>
            <person name="Feldbauer M.J."/>
            <person name="Newman J.D."/>
        </authorList>
    </citation>
    <scope>NUCLEOTIDE SEQUENCE [LARGE SCALE GENOMIC DNA]</scope>
    <source>
        <strain evidence="1 2">LMG 29686</strain>
    </source>
</reference>
<evidence type="ECO:0000313" key="2">
    <source>
        <dbReference type="Proteomes" id="UP000487757"/>
    </source>
</evidence>
<proteinExistence type="predicted"/>
<dbReference type="AlphaFoldDB" id="A0A7K0G4T2"/>
<gene>
    <name evidence="1" type="ORF">GJU39_21510</name>
</gene>